<dbReference type="Gene3D" id="3.30.40.100">
    <property type="match status" value="1"/>
</dbReference>
<dbReference type="GO" id="GO:0008270">
    <property type="term" value="F:zinc ion binding"/>
    <property type="evidence" value="ECO:0007669"/>
    <property type="project" value="UniProtKB-KW"/>
</dbReference>
<evidence type="ECO:0000256" key="2">
    <source>
        <dbReference type="ARBA" id="ARBA00022771"/>
    </source>
</evidence>
<feature type="region of interest" description="Disordered" evidence="5">
    <location>
        <begin position="355"/>
        <end position="412"/>
    </location>
</feature>
<dbReference type="Proteomes" id="UP001420932">
    <property type="component" value="Unassembled WGS sequence"/>
</dbReference>
<feature type="region of interest" description="Disordered" evidence="5">
    <location>
        <begin position="433"/>
        <end position="470"/>
    </location>
</feature>
<evidence type="ECO:0000313" key="7">
    <source>
        <dbReference type="EMBL" id="KAK9086508.1"/>
    </source>
</evidence>
<feature type="region of interest" description="Disordered" evidence="5">
    <location>
        <begin position="1053"/>
        <end position="1083"/>
    </location>
</feature>
<dbReference type="InterPro" id="IPR055300">
    <property type="entry name" value="CWZF3/5/7"/>
</dbReference>
<dbReference type="PANTHER" id="PTHR46524">
    <property type="entry name" value="CW-TYPE ZINC FINGER"/>
    <property type="match status" value="1"/>
</dbReference>
<dbReference type="PANTHER" id="PTHR46524:SF7">
    <property type="entry name" value="CW-TYPE ZINC FINGER"/>
    <property type="match status" value="1"/>
</dbReference>
<comment type="caution">
    <text evidence="7">The sequence shown here is derived from an EMBL/GenBank/DDBJ whole genome shotgun (WGS) entry which is preliminary data.</text>
</comment>
<keyword evidence="1" id="KW-0479">Metal-binding</keyword>
<gene>
    <name evidence="7" type="ORF">Syun_028902</name>
</gene>
<keyword evidence="2" id="KW-0863">Zinc-finger</keyword>
<dbReference type="Pfam" id="PF24756">
    <property type="entry name" value="THD_CWZF3-5-7"/>
    <property type="match status" value="1"/>
</dbReference>
<sequence length="1611" mass="177027">MISVGSRELGLGFGGVEMEVEEGEAYDEDATFDPDIEFSYIDQRLQNILGHLQKDFEGGVSAENLGPKFGGYGSFLPSYPRSPPTLAHPEPPQKVQSSSRPTPPDILPTENSAPTGARVEQILQNTVQLPVPKVPTVENSSKGNLSSSPARSAAVSVPKHGCTSKLVHPLDYKSLKVRIKIGPERKLAQNNAAIYSGLGLDASPSSSVEDSPTQNEGFAFESQQMLGQSPTVILQEMTSIPVPGGCLLSPLPMSFLHLTEREAFQMDTRICFAQKCSEDGSAMASYETPARMSEKGSVNVSNGDQWNVFLLKKEVDIEIPDESCKTALRHVGTGTEKHTLKTCLTSTVWENENSGLQKDARFKPSKKGKHCINRSNDLDNQKVTPNRGQPDIVKPHQRMLPPSGSEKKSEESLCNVSPAIDYLKENLKSGSSTLRKVKKKRNGDHLSRSKPVDKLFKESEKNRERHVALFDDNDEAEKRLDFSEAQFTDGLNDADNTDERGKSSSEKFNENLTTVANPKAAPDSSLTGSEPVPEVTPVATNTVLINEDWVCCDRCGKWRLLPYGTNAESLQQSQWLCSMLTWLPGMNRCEISEDETTKALEELYFGNRSNPQSHVEGPTSGISLGNLGHPGQNHSNYNFPAIADNRKKRQKVKEVFNVVHSTNLTKKNQQTSLQITDNVQQSPLAVGLGNKANFQNLSKSASIDIANKRYKPKGDTKPSKVSGKREASLDESRASKKIKRGHMGALDIADGDWSSDRGENMRKVIGSNNGIRDEMVSKDMHKHKYSLKDAKCDRKDRLSAYPKKKQDQPQASFNGEDLGLGNNDKMKISAQKRKVKHRQESEICPPPVSLSDKGHNLPDNKKLVMEVSVESEFHKGGASRLFKTEGKESRTSKGESKRNIKFRAQSIISEVRGLDGVEGNRKSCIVKCRVGGPHKGEKNCSHQPLEGIDSLRRERCGQVSVCTTSSSSKISGSRKSKPKFQDIKCSPVDSVSSSPVRLSNYTKVMPTRSNLMEKDGMGNVGVPIMSSSGICSDGEGNGAGDQSRTMRKEKAFSVHSSMVGSQHKHVNYSSRGKDRGPTGRFSAPESDCMAIACKEQNDHLGDEMVDKEDSYSDRVDKICNHSDGSVTWKSGQGFLQRREKHGSSKSSCDRTSLEVSNLSSEQEGLYSTKKTRFEVDLDISSPPNCPQKSDGKYIYQENFGANSTKGGRDCLHKHSAEKCLYESRKEDGLKSGGPEDSDVKVSSCITDGTIDLQHNQNDFKGASDFSSSDRTNVLEAEQRRGKLKNISNSVDPQEISLRCPQHIDEAQRGNVSSASSISAIGDIHEAEKPLKLKPGNRNGAHSRILRPFTGQTVDASGLVRRDSCSQIASNALKEATDLKHEADRLKNAGAELQSTKLYFRAALKFLLGASRLEPCDNESAKPGEMTHSMLVYSDTARLCEFVAHEYERCKEMAAAALAYKCMEVAYMQVVYSKQSCLSRDRHELQTALEMVPPGESPSSSASDIDNFNNQASVDKVIVKKGANFYQGTGNHVIIARNRPSFTRLLNFAQDAIFAMEASRKSHSALAASRLGQAEALDAEAMSSIKMAIDFNFHDIEGLLRLVRMAMEAINH</sequence>
<feature type="coiled-coil region" evidence="4">
    <location>
        <begin position="1368"/>
        <end position="1395"/>
    </location>
</feature>
<evidence type="ECO:0000256" key="3">
    <source>
        <dbReference type="ARBA" id="ARBA00022833"/>
    </source>
</evidence>
<feature type="compositionally biased region" description="Basic and acidic residues" evidence="5">
    <location>
        <begin position="443"/>
        <end position="469"/>
    </location>
</feature>
<evidence type="ECO:0000313" key="8">
    <source>
        <dbReference type="Proteomes" id="UP001420932"/>
    </source>
</evidence>
<evidence type="ECO:0000256" key="1">
    <source>
        <dbReference type="ARBA" id="ARBA00022723"/>
    </source>
</evidence>
<dbReference type="EMBL" id="JBBNAF010000013">
    <property type="protein sequence ID" value="KAK9086508.1"/>
    <property type="molecule type" value="Genomic_DNA"/>
</dbReference>
<feature type="region of interest" description="Disordered" evidence="5">
    <location>
        <begin position="134"/>
        <end position="153"/>
    </location>
</feature>
<evidence type="ECO:0000256" key="4">
    <source>
        <dbReference type="SAM" id="Coils"/>
    </source>
</evidence>
<name>A0AAP0E7M2_9MAGN</name>
<feature type="region of interest" description="Disordered" evidence="5">
    <location>
        <begin position="76"/>
        <end position="112"/>
    </location>
</feature>
<keyword evidence="4" id="KW-0175">Coiled coil</keyword>
<feature type="compositionally biased region" description="Basic and acidic residues" evidence="5">
    <location>
        <begin position="712"/>
        <end position="734"/>
    </location>
</feature>
<feature type="region of interest" description="Disordered" evidence="5">
    <location>
        <begin position="484"/>
        <end position="534"/>
    </location>
</feature>
<feature type="compositionally biased region" description="Basic residues" evidence="5">
    <location>
        <begin position="363"/>
        <end position="372"/>
    </location>
</feature>
<dbReference type="PROSITE" id="PS51050">
    <property type="entry name" value="ZF_CW"/>
    <property type="match status" value="1"/>
</dbReference>
<dbReference type="Pfam" id="PF07496">
    <property type="entry name" value="zf-CW"/>
    <property type="match status" value="1"/>
</dbReference>
<protein>
    <recommendedName>
        <fullName evidence="6">CW-type domain-containing protein</fullName>
    </recommendedName>
</protein>
<feature type="compositionally biased region" description="Basic and acidic residues" evidence="5">
    <location>
        <begin position="497"/>
        <end position="509"/>
    </location>
</feature>
<organism evidence="7 8">
    <name type="scientific">Stephania yunnanensis</name>
    <dbReference type="NCBI Taxonomy" id="152371"/>
    <lineage>
        <taxon>Eukaryota</taxon>
        <taxon>Viridiplantae</taxon>
        <taxon>Streptophyta</taxon>
        <taxon>Embryophyta</taxon>
        <taxon>Tracheophyta</taxon>
        <taxon>Spermatophyta</taxon>
        <taxon>Magnoliopsida</taxon>
        <taxon>Ranunculales</taxon>
        <taxon>Menispermaceae</taxon>
        <taxon>Menispermoideae</taxon>
        <taxon>Cissampelideae</taxon>
        <taxon>Stephania</taxon>
    </lineage>
</organism>
<feature type="region of interest" description="Disordered" evidence="5">
    <location>
        <begin position="1138"/>
        <end position="1165"/>
    </location>
</feature>
<evidence type="ECO:0000256" key="5">
    <source>
        <dbReference type="SAM" id="MobiDB-lite"/>
    </source>
</evidence>
<feature type="region of interest" description="Disordered" evidence="5">
    <location>
        <begin position="800"/>
        <end position="857"/>
    </location>
</feature>
<reference evidence="7 8" key="1">
    <citation type="submission" date="2024-01" db="EMBL/GenBank/DDBJ databases">
        <title>Genome assemblies of Stephania.</title>
        <authorList>
            <person name="Yang L."/>
        </authorList>
    </citation>
    <scope>NUCLEOTIDE SEQUENCE [LARGE SCALE GENOMIC DNA]</scope>
    <source>
        <strain evidence="7">YNDBR</strain>
        <tissue evidence="7">Leaf</tissue>
    </source>
</reference>
<dbReference type="InterPro" id="IPR011124">
    <property type="entry name" value="Znf_CW"/>
</dbReference>
<keyword evidence="8" id="KW-1185">Reference proteome</keyword>
<accession>A0AAP0E7M2</accession>
<dbReference type="InterPro" id="IPR056406">
    <property type="entry name" value="THD_CWZF3/5/7"/>
</dbReference>
<evidence type="ECO:0000259" key="6">
    <source>
        <dbReference type="PROSITE" id="PS51050"/>
    </source>
</evidence>
<feature type="region of interest" description="Disordered" evidence="5">
    <location>
        <begin position="709"/>
        <end position="737"/>
    </location>
</feature>
<proteinExistence type="predicted"/>
<feature type="domain" description="CW-type" evidence="6">
    <location>
        <begin position="543"/>
        <end position="597"/>
    </location>
</feature>
<feature type="compositionally biased region" description="Polar residues" evidence="5">
    <location>
        <begin position="1153"/>
        <end position="1162"/>
    </location>
</feature>
<keyword evidence="3" id="KW-0862">Zinc</keyword>